<gene>
    <name evidence="1" type="ORF">CVLEPA_LOCUS27362</name>
</gene>
<comment type="caution">
    <text evidence="1">The sequence shown here is derived from an EMBL/GenBank/DDBJ whole genome shotgun (WGS) entry which is preliminary data.</text>
</comment>
<keyword evidence="2" id="KW-1185">Reference proteome</keyword>
<accession>A0ABP0GR33</accession>
<organism evidence="1 2">
    <name type="scientific">Clavelina lepadiformis</name>
    <name type="common">Light-bulb sea squirt</name>
    <name type="synonym">Ascidia lepadiformis</name>
    <dbReference type="NCBI Taxonomy" id="159417"/>
    <lineage>
        <taxon>Eukaryota</taxon>
        <taxon>Metazoa</taxon>
        <taxon>Chordata</taxon>
        <taxon>Tunicata</taxon>
        <taxon>Ascidiacea</taxon>
        <taxon>Aplousobranchia</taxon>
        <taxon>Clavelinidae</taxon>
        <taxon>Clavelina</taxon>
    </lineage>
</organism>
<sequence length="103" mass="11188">MKIAQHVTDLSRRARGVQKLYNGGRDLLNGNARYACYDLVDGATDLIPYISSSKRLALAGARAYSGDVDFSEMTWAGASLLGGPVGEIAEVVYKLWLPPRSKL</sequence>
<protein>
    <submittedName>
        <fullName evidence="1">Uncharacterized protein</fullName>
    </submittedName>
</protein>
<name>A0ABP0GR33_CLALP</name>
<reference evidence="1 2" key="1">
    <citation type="submission" date="2024-02" db="EMBL/GenBank/DDBJ databases">
        <authorList>
            <person name="Daric V."/>
            <person name="Darras S."/>
        </authorList>
    </citation>
    <scope>NUCLEOTIDE SEQUENCE [LARGE SCALE GENOMIC DNA]</scope>
</reference>
<evidence type="ECO:0000313" key="1">
    <source>
        <dbReference type="EMBL" id="CAK8694092.1"/>
    </source>
</evidence>
<dbReference type="EMBL" id="CAWYQH010000141">
    <property type="protein sequence ID" value="CAK8694092.1"/>
    <property type="molecule type" value="Genomic_DNA"/>
</dbReference>
<evidence type="ECO:0000313" key="2">
    <source>
        <dbReference type="Proteomes" id="UP001642483"/>
    </source>
</evidence>
<dbReference type="Proteomes" id="UP001642483">
    <property type="component" value="Unassembled WGS sequence"/>
</dbReference>
<proteinExistence type="predicted"/>